<gene>
    <name evidence="1" type="ORF">NUU61_001237</name>
</gene>
<accession>A0A9W9GB66</accession>
<organism evidence="1 2">
    <name type="scientific">Penicillium alfredii</name>
    <dbReference type="NCBI Taxonomy" id="1506179"/>
    <lineage>
        <taxon>Eukaryota</taxon>
        <taxon>Fungi</taxon>
        <taxon>Dikarya</taxon>
        <taxon>Ascomycota</taxon>
        <taxon>Pezizomycotina</taxon>
        <taxon>Eurotiomycetes</taxon>
        <taxon>Eurotiomycetidae</taxon>
        <taxon>Eurotiales</taxon>
        <taxon>Aspergillaceae</taxon>
        <taxon>Penicillium</taxon>
    </lineage>
</organism>
<name>A0A9W9GB66_9EURO</name>
<keyword evidence="2" id="KW-1185">Reference proteome</keyword>
<dbReference type="GeneID" id="81390987"/>
<reference evidence="1" key="2">
    <citation type="journal article" date="2023" name="IMA Fungus">
        <title>Comparative genomic study of the Penicillium genus elucidates a diverse pangenome and 15 lateral gene transfer events.</title>
        <authorList>
            <person name="Petersen C."/>
            <person name="Sorensen T."/>
            <person name="Nielsen M.R."/>
            <person name="Sondergaard T.E."/>
            <person name="Sorensen J.L."/>
            <person name="Fitzpatrick D.A."/>
            <person name="Frisvad J.C."/>
            <person name="Nielsen K.L."/>
        </authorList>
    </citation>
    <scope>NUCLEOTIDE SEQUENCE</scope>
    <source>
        <strain evidence="1">IBT 34128</strain>
    </source>
</reference>
<dbReference type="GO" id="GO:0017000">
    <property type="term" value="P:antibiotic biosynthetic process"/>
    <property type="evidence" value="ECO:0007669"/>
    <property type="project" value="UniProtKB-ARBA"/>
</dbReference>
<dbReference type="AlphaFoldDB" id="A0A9W9GB66"/>
<dbReference type="InterPro" id="IPR029058">
    <property type="entry name" value="AB_hydrolase_fold"/>
</dbReference>
<evidence type="ECO:0000313" key="1">
    <source>
        <dbReference type="EMBL" id="KAJ5115478.1"/>
    </source>
</evidence>
<protein>
    <submittedName>
        <fullName evidence="1">Platelet-activating factor acetylhydrolase</fullName>
    </submittedName>
</protein>
<reference evidence="1" key="1">
    <citation type="submission" date="2022-11" db="EMBL/GenBank/DDBJ databases">
        <authorList>
            <person name="Petersen C."/>
        </authorList>
    </citation>
    <scope>NUCLEOTIDE SEQUENCE</scope>
    <source>
        <strain evidence="1">IBT 34128</strain>
    </source>
</reference>
<dbReference type="OrthoDB" id="2363873at2759"/>
<dbReference type="RefSeq" id="XP_056516669.1">
    <property type="nucleotide sequence ID" value="XM_056651819.1"/>
</dbReference>
<evidence type="ECO:0000313" key="2">
    <source>
        <dbReference type="Proteomes" id="UP001141434"/>
    </source>
</evidence>
<proteinExistence type="predicted"/>
<dbReference type="Gene3D" id="3.40.50.1820">
    <property type="entry name" value="alpha/beta hydrolase"/>
    <property type="match status" value="1"/>
</dbReference>
<sequence>MYTVLLQDIASNGFAVVSVDHPYDADIVEYPDDRTVLGTNITTNTEFLLAQNVRVKDMSFVLDQIQDENAVKGIFPLSKGNSNLLSLDRVSLFGLGSTAAQTILVDDRFVGGINLDGALWGSVVNIGLSKPFLLFGHTNYTQATDATWKKFWSKIARMETGARARAV</sequence>
<dbReference type="Proteomes" id="UP001141434">
    <property type="component" value="Unassembled WGS sequence"/>
</dbReference>
<dbReference type="EMBL" id="JAPMSZ010000001">
    <property type="protein sequence ID" value="KAJ5115478.1"/>
    <property type="molecule type" value="Genomic_DNA"/>
</dbReference>
<comment type="caution">
    <text evidence="1">The sequence shown here is derived from an EMBL/GenBank/DDBJ whole genome shotgun (WGS) entry which is preliminary data.</text>
</comment>
<dbReference type="GO" id="GO:0072330">
    <property type="term" value="P:monocarboxylic acid biosynthetic process"/>
    <property type="evidence" value="ECO:0007669"/>
    <property type="project" value="UniProtKB-ARBA"/>
</dbReference>